<evidence type="ECO:0000256" key="2">
    <source>
        <dbReference type="SAM" id="Phobius"/>
    </source>
</evidence>
<protein>
    <submittedName>
        <fullName evidence="3">Uncharacterized protein</fullName>
    </submittedName>
</protein>
<dbReference type="Proteomes" id="UP000623250">
    <property type="component" value="Unassembled WGS sequence"/>
</dbReference>
<evidence type="ECO:0000256" key="1">
    <source>
        <dbReference type="SAM" id="MobiDB-lite"/>
    </source>
</evidence>
<feature type="transmembrane region" description="Helical" evidence="2">
    <location>
        <begin position="31"/>
        <end position="51"/>
    </location>
</feature>
<proteinExistence type="predicted"/>
<feature type="region of interest" description="Disordered" evidence="1">
    <location>
        <begin position="1"/>
        <end position="22"/>
    </location>
</feature>
<keyword evidence="2" id="KW-1133">Transmembrane helix</keyword>
<evidence type="ECO:0000313" key="3">
    <source>
        <dbReference type="EMBL" id="MBJ7544405.1"/>
    </source>
</evidence>
<dbReference type="RefSeq" id="WP_155955272.1">
    <property type="nucleotide sequence ID" value="NZ_JAEMUK010000078.1"/>
</dbReference>
<gene>
    <name evidence="3" type="ORF">JDN41_12690</name>
</gene>
<dbReference type="EMBL" id="JAEMUK010000078">
    <property type="protein sequence ID" value="MBJ7544405.1"/>
    <property type="molecule type" value="Genomic_DNA"/>
</dbReference>
<evidence type="ECO:0000313" key="4">
    <source>
        <dbReference type="Proteomes" id="UP000623250"/>
    </source>
</evidence>
<reference evidence="3 4" key="1">
    <citation type="submission" date="2020-12" db="EMBL/GenBank/DDBJ databases">
        <title>Revised draft genomes of Rhodomicrobium vannielii ATCC 17100 and Rhodomicrobium udaipurense JA643.</title>
        <authorList>
            <person name="Conners E.M."/>
            <person name="Davenport E.J."/>
            <person name="Bose A."/>
        </authorList>
    </citation>
    <scope>NUCLEOTIDE SEQUENCE [LARGE SCALE GENOMIC DNA]</scope>
    <source>
        <strain evidence="3 4">JA643</strain>
    </source>
</reference>
<organism evidence="3 4">
    <name type="scientific">Rhodomicrobium udaipurense</name>
    <dbReference type="NCBI Taxonomy" id="1202716"/>
    <lineage>
        <taxon>Bacteria</taxon>
        <taxon>Pseudomonadati</taxon>
        <taxon>Pseudomonadota</taxon>
        <taxon>Alphaproteobacteria</taxon>
        <taxon>Hyphomicrobiales</taxon>
        <taxon>Hyphomicrobiaceae</taxon>
        <taxon>Rhodomicrobium</taxon>
    </lineage>
</organism>
<sequence>MEENSSPFSASSCKHSPYHRRTTRPEGTMRLACRILMIAPFALLPASAFGISVTNRDATDQTLIVIEGDKQAEQIIKAGEQLALCEKSCVIRLADGEDYEFDGPEIVSLEDGLLFLDNAAAQGKAAQ</sequence>
<accession>A0A8I1KI61</accession>
<keyword evidence="2" id="KW-0472">Membrane</keyword>
<keyword evidence="4" id="KW-1185">Reference proteome</keyword>
<dbReference type="AlphaFoldDB" id="A0A8I1KI61"/>
<comment type="caution">
    <text evidence="3">The sequence shown here is derived from an EMBL/GenBank/DDBJ whole genome shotgun (WGS) entry which is preliminary data.</text>
</comment>
<name>A0A8I1KI61_9HYPH</name>
<feature type="compositionally biased region" description="Polar residues" evidence="1">
    <location>
        <begin position="1"/>
        <end position="14"/>
    </location>
</feature>
<keyword evidence="2" id="KW-0812">Transmembrane</keyword>